<dbReference type="InterPro" id="IPR005828">
    <property type="entry name" value="MFS_sugar_transport-like"/>
</dbReference>
<dbReference type="Pfam" id="PF00083">
    <property type="entry name" value="Sugar_tr"/>
    <property type="match status" value="1"/>
</dbReference>
<feature type="transmembrane region" description="Helical" evidence="7">
    <location>
        <begin position="288"/>
        <end position="308"/>
    </location>
</feature>
<dbReference type="PANTHER" id="PTHR23500">
    <property type="entry name" value="SOLUTE CARRIER FAMILY 2, FACILITATED GLUCOSE TRANSPORTER"/>
    <property type="match status" value="1"/>
</dbReference>
<protein>
    <submittedName>
        <fullName evidence="8">Uncharacterized protein</fullName>
    </submittedName>
</protein>
<evidence type="ECO:0000256" key="5">
    <source>
        <dbReference type="ARBA" id="ARBA00022989"/>
    </source>
</evidence>
<dbReference type="GO" id="GO:0015144">
    <property type="term" value="F:carbohydrate transmembrane transporter activity"/>
    <property type="evidence" value="ECO:0007669"/>
    <property type="project" value="InterPro"/>
</dbReference>
<feature type="transmembrane region" description="Helical" evidence="7">
    <location>
        <begin position="89"/>
        <end position="108"/>
    </location>
</feature>
<dbReference type="EMBL" id="BPVZ01000486">
    <property type="protein sequence ID" value="GKV51313.1"/>
    <property type="molecule type" value="Genomic_DNA"/>
</dbReference>
<evidence type="ECO:0000256" key="1">
    <source>
        <dbReference type="ARBA" id="ARBA00004370"/>
    </source>
</evidence>
<dbReference type="PANTHER" id="PTHR23500:SF595">
    <property type="entry name" value="OS09G0416200 PROTEIN"/>
    <property type="match status" value="1"/>
</dbReference>
<evidence type="ECO:0000313" key="8">
    <source>
        <dbReference type="EMBL" id="GKV51313.1"/>
    </source>
</evidence>
<dbReference type="GO" id="GO:0016020">
    <property type="term" value="C:membrane"/>
    <property type="evidence" value="ECO:0007669"/>
    <property type="project" value="UniProtKB-SubCell"/>
</dbReference>
<feature type="transmembrane region" description="Helical" evidence="7">
    <location>
        <begin position="254"/>
        <end position="276"/>
    </location>
</feature>
<organism evidence="8 9">
    <name type="scientific">Rubroshorea leprosula</name>
    <dbReference type="NCBI Taxonomy" id="152421"/>
    <lineage>
        <taxon>Eukaryota</taxon>
        <taxon>Viridiplantae</taxon>
        <taxon>Streptophyta</taxon>
        <taxon>Embryophyta</taxon>
        <taxon>Tracheophyta</taxon>
        <taxon>Spermatophyta</taxon>
        <taxon>Magnoliopsida</taxon>
        <taxon>eudicotyledons</taxon>
        <taxon>Gunneridae</taxon>
        <taxon>Pentapetalae</taxon>
        <taxon>rosids</taxon>
        <taxon>malvids</taxon>
        <taxon>Malvales</taxon>
        <taxon>Dipterocarpaceae</taxon>
        <taxon>Rubroshorea</taxon>
    </lineage>
</organism>
<keyword evidence="4 7" id="KW-0812">Transmembrane</keyword>
<dbReference type="InterPro" id="IPR045262">
    <property type="entry name" value="STP/PLT_plant"/>
</dbReference>
<proteinExistence type="inferred from homology"/>
<keyword evidence="6 7" id="KW-0472">Membrane</keyword>
<feature type="transmembrane region" description="Helical" evidence="7">
    <location>
        <begin position="42"/>
        <end position="68"/>
    </location>
</feature>
<dbReference type="Gene3D" id="1.20.1250.20">
    <property type="entry name" value="MFS general substrate transporter like domains"/>
    <property type="match status" value="1"/>
</dbReference>
<evidence type="ECO:0000256" key="6">
    <source>
        <dbReference type="ARBA" id="ARBA00023136"/>
    </source>
</evidence>
<evidence type="ECO:0000256" key="7">
    <source>
        <dbReference type="SAM" id="Phobius"/>
    </source>
</evidence>
<evidence type="ECO:0000313" key="9">
    <source>
        <dbReference type="Proteomes" id="UP001054252"/>
    </source>
</evidence>
<dbReference type="Proteomes" id="UP001054252">
    <property type="component" value="Unassembled WGS sequence"/>
</dbReference>
<comment type="subcellular location">
    <subcellularLocation>
        <location evidence="1">Membrane</location>
    </subcellularLocation>
</comment>
<sequence length="345" mass="37620">MSLVVVGVAIVTAAIVTAAIVTVVGKVKTWIVTAFDKAKEWVVATIVPAVVAVVGKAKGWVVAAVGKAKEWIVATISKAKESARHYKGGLYVFLTCIVAVVDGLLFGYNIGNSGVLALFVTMGAILLPETPKGLIEQGKREKGRRILPKIRGIDDVSIEFEDMIHASDLANSIEHPFRKMLERRNIPILVMAIFMLAFKILTGMSFILFYNPVFFQSIGFGENASLYCSVDIVAIMVVSTFISIAIVDRLGRRVLLISGGIQMILCQIIIAIILGLKFGDNQSLSKDYLALVVVVVLCLLVLAFECPWEPLYNSSKLPFHALHTQVRDNSFVEKPLALEENSPCI</sequence>
<name>A0AAV5MPF8_9ROSI</name>
<keyword evidence="3" id="KW-0813">Transport</keyword>
<dbReference type="SUPFAM" id="SSF103473">
    <property type="entry name" value="MFS general substrate transporter"/>
    <property type="match status" value="1"/>
</dbReference>
<gene>
    <name evidence="8" type="ORF">SLEP1_g57983</name>
</gene>
<evidence type="ECO:0000256" key="2">
    <source>
        <dbReference type="ARBA" id="ARBA00010992"/>
    </source>
</evidence>
<accession>A0AAV5MPF8</accession>
<evidence type="ECO:0000256" key="3">
    <source>
        <dbReference type="ARBA" id="ARBA00022448"/>
    </source>
</evidence>
<feature type="transmembrane region" description="Helical" evidence="7">
    <location>
        <begin position="114"/>
        <end position="135"/>
    </location>
</feature>
<keyword evidence="9" id="KW-1185">Reference proteome</keyword>
<dbReference type="InterPro" id="IPR036259">
    <property type="entry name" value="MFS_trans_sf"/>
</dbReference>
<feature type="transmembrane region" description="Helical" evidence="7">
    <location>
        <begin position="188"/>
        <end position="212"/>
    </location>
</feature>
<comment type="caution">
    <text evidence="8">The sequence shown here is derived from an EMBL/GenBank/DDBJ whole genome shotgun (WGS) entry which is preliminary data.</text>
</comment>
<keyword evidence="5 7" id="KW-1133">Transmembrane helix</keyword>
<feature type="transmembrane region" description="Helical" evidence="7">
    <location>
        <begin position="224"/>
        <end position="247"/>
    </location>
</feature>
<evidence type="ECO:0000256" key="4">
    <source>
        <dbReference type="ARBA" id="ARBA00022692"/>
    </source>
</evidence>
<reference evidence="8 9" key="1">
    <citation type="journal article" date="2021" name="Commun. Biol.">
        <title>The genome of Shorea leprosula (Dipterocarpaceae) highlights the ecological relevance of drought in aseasonal tropical rainforests.</title>
        <authorList>
            <person name="Ng K.K.S."/>
            <person name="Kobayashi M.J."/>
            <person name="Fawcett J.A."/>
            <person name="Hatakeyama M."/>
            <person name="Paape T."/>
            <person name="Ng C.H."/>
            <person name="Ang C.C."/>
            <person name="Tnah L.H."/>
            <person name="Lee C.T."/>
            <person name="Nishiyama T."/>
            <person name="Sese J."/>
            <person name="O'Brien M.J."/>
            <person name="Copetti D."/>
            <person name="Mohd Noor M.I."/>
            <person name="Ong R.C."/>
            <person name="Putra M."/>
            <person name="Sireger I.Z."/>
            <person name="Indrioko S."/>
            <person name="Kosugi Y."/>
            <person name="Izuno A."/>
            <person name="Isagi Y."/>
            <person name="Lee S.L."/>
            <person name="Shimizu K.K."/>
        </authorList>
    </citation>
    <scope>NUCLEOTIDE SEQUENCE [LARGE SCALE GENOMIC DNA]</scope>
    <source>
        <strain evidence="8">214</strain>
    </source>
</reference>
<dbReference type="AlphaFoldDB" id="A0AAV5MPF8"/>
<comment type="similarity">
    <text evidence="2">Belongs to the major facilitator superfamily. Sugar transporter (TC 2.A.1.1) family.</text>
</comment>